<feature type="binding site" evidence="8">
    <location>
        <position position="191"/>
    </location>
    <ligand>
        <name>Ca(2+)</name>
        <dbReference type="ChEBI" id="CHEBI:29108"/>
        <label>2</label>
    </ligand>
</feature>
<feature type="signal peptide" evidence="12">
    <location>
        <begin position="1"/>
        <end position="23"/>
    </location>
</feature>
<evidence type="ECO:0000256" key="4">
    <source>
        <dbReference type="ARBA" id="ARBA00022723"/>
    </source>
</evidence>
<comment type="cofactor">
    <cofactor evidence="8">
        <name>Ca(2+)</name>
        <dbReference type="ChEBI" id="CHEBI:29108"/>
    </cofactor>
    <text evidence="8">Binds 2 calcium ions per subunit.</text>
</comment>
<dbReference type="AlphaFoldDB" id="A0A7J6VZ50"/>
<evidence type="ECO:0000256" key="3">
    <source>
        <dbReference type="ARBA" id="ARBA00022617"/>
    </source>
</evidence>
<keyword evidence="4 8" id="KW-0479">Metal-binding</keyword>
<evidence type="ECO:0000259" key="13">
    <source>
        <dbReference type="PROSITE" id="PS50873"/>
    </source>
</evidence>
<reference evidence="14 15" key="1">
    <citation type="submission" date="2020-06" db="EMBL/GenBank/DDBJ databases">
        <title>Transcriptomic and genomic resources for Thalictrum thalictroides and T. hernandezii: Facilitating candidate gene discovery in an emerging model plant lineage.</title>
        <authorList>
            <person name="Arias T."/>
            <person name="Riano-Pachon D.M."/>
            <person name="Di Stilio V.S."/>
        </authorList>
    </citation>
    <scope>NUCLEOTIDE SEQUENCE [LARGE SCALE GENOMIC DNA]</scope>
    <source>
        <strain evidence="15">cv. WT478/WT964</strain>
        <tissue evidence="14">Leaves</tissue>
    </source>
</reference>
<gene>
    <name evidence="14" type="ORF">FRX31_021036</name>
</gene>
<evidence type="ECO:0000313" key="14">
    <source>
        <dbReference type="EMBL" id="KAF5189375.1"/>
    </source>
</evidence>
<feature type="binding site" evidence="8">
    <location>
        <position position="76"/>
    </location>
    <ligand>
        <name>Ca(2+)</name>
        <dbReference type="ChEBI" id="CHEBI:29108"/>
        <label>1</label>
    </ligand>
</feature>
<evidence type="ECO:0000256" key="7">
    <source>
        <dbReference type="PIRSR" id="PIRSR600823-1"/>
    </source>
</evidence>
<feature type="binding site" description="axial binding residue" evidence="8">
    <location>
        <position position="132"/>
    </location>
    <ligand>
        <name>heme b</name>
        <dbReference type="ChEBI" id="CHEBI:60344"/>
    </ligand>
    <ligandPart>
        <name>Fe</name>
        <dbReference type="ChEBI" id="CHEBI:18248"/>
    </ligandPart>
</feature>
<keyword evidence="5" id="KW-0560">Oxidoreductase</keyword>
<keyword evidence="12" id="KW-0732">Signal</keyword>
<feature type="binding site" evidence="8">
    <location>
        <position position="70"/>
    </location>
    <ligand>
        <name>Ca(2+)</name>
        <dbReference type="ChEBI" id="CHEBI:29108"/>
        <label>1</label>
    </ligand>
</feature>
<comment type="cofactor">
    <cofactor evidence="8">
        <name>heme b</name>
        <dbReference type="ChEBI" id="CHEBI:60344"/>
    </cofactor>
    <text evidence="8">Binds 1 heme b (iron(II)-protoporphyrin IX) group per subunit.</text>
</comment>
<dbReference type="Gene3D" id="1.10.420.10">
    <property type="entry name" value="Peroxidase, domain 2"/>
    <property type="match status" value="1"/>
</dbReference>
<feature type="site" description="Transition state stabilizer" evidence="9">
    <location>
        <position position="62"/>
    </location>
</feature>
<dbReference type="PRINTS" id="PR00461">
    <property type="entry name" value="PLPEROXIDASE"/>
</dbReference>
<accession>A0A7J6VZ50</accession>
<evidence type="ECO:0000256" key="11">
    <source>
        <dbReference type="RuleBase" id="RU004241"/>
    </source>
</evidence>
<dbReference type="InterPro" id="IPR000823">
    <property type="entry name" value="Peroxidase_pln"/>
</dbReference>
<feature type="disulfide bond" evidence="10">
    <location>
        <begin position="35"/>
        <end position="114"/>
    </location>
</feature>
<keyword evidence="6 8" id="KW-0408">Iron</keyword>
<dbReference type="PROSITE" id="PS50873">
    <property type="entry name" value="PEROXIDASE_4"/>
    <property type="match status" value="1"/>
</dbReference>
<keyword evidence="3" id="KW-0349">Heme</keyword>
<evidence type="ECO:0000256" key="12">
    <source>
        <dbReference type="SAM" id="SignalP"/>
    </source>
</evidence>
<evidence type="ECO:0000256" key="9">
    <source>
        <dbReference type="PIRSR" id="PIRSR600823-4"/>
    </source>
</evidence>
<proteinExistence type="inferred from homology"/>
<feature type="chain" id="PRO_5029743604" evidence="12">
    <location>
        <begin position="24"/>
        <end position="200"/>
    </location>
</feature>
<evidence type="ECO:0000313" key="15">
    <source>
        <dbReference type="Proteomes" id="UP000554482"/>
    </source>
</evidence>
<protein>
    <submittedName>
        <fullName evidence="14">Peroxidase</fullName>
    </submittedName>
</protein>
<feature type="disulfide bond" evidence="10">
    <location>
        <begin position="68"/>
        <end position="73"/>
    </location>
</feature>
<feature type="binding site" evidence="8">
    <location>
        <position position="67"/>
    </location>
    <ligand>
        <name>Ca(2+)</name>
        <dbReference type="ChEBI" id="CHEBI:29108"/>
        <label>1</label>
    </ligand>
</feature>
<dbReference type="SUPFAM" id="SSF48113">
    <property type="entry name" value="Heme-dependent peroxidases"/>
    <property type="match status" value="1"/>
</dbReference>
<organism evidence="14 15">
    <name type="scientific">Thalictrum thalictroides</name>
    <name type="common">Rue-anemone</name>
    <name type="synonym">Anemone thalictroides</name>
    <dbReference type="NCBI Taxonomy" id="46969"/>
    <lineage>
        <taxon>Eukaryota</taxon>
        <taxon>Viridiplantae</taxon>
        <taxon>Streptophyta</taxon>
        <taxon>Embryophyta</taxon>
        <taxon>Tracheophyta</taxon>
        <taxon>Spermatophyta</taxon>
        <taxon>Magnoliopsida</taxon>
        <taxon>Ranunculales</taxon>
        <taxon>Ranunculaceae</taxon>
        <taxon>Thalictroideae</taxon>
        <taxon>Thalictrum</taxon>
    </lineage>
</organism>
<dbReference type="Pfam" id="PF00141">
    <property type="entry name" value="peroxidase"/>
    <property type="match status" value="2"/>
</dbReference>
<evidence type="ECO:0000256" key="1">
    <source>
        <dbReference type="ARBA" id="ARBA00000189"/>
    </source>
</evidence>
<comment type="catalytic activity">
    <reaction evidence="1">
        <text>2 a phenolic donor + H2O2 = 2 a phenolic radical donor + 2 H2O</text>
        <dbReference type="Rhea" id="RHEA:56136"/>
        <dbReference type="ChEBI" id="CHEBI:15377"/>
        <dbReference type="ChEBI" id="CHEBI:16240"/>
        <dbReference type="ChEBI" id="CHEBI:139520"/>
        <dbReference type="ChEBI" id="CHEBI:139521"/>
        <dbReference type="EC" id="1.11.1.7"/>
    </reaction>
</comment>
<feature type="binding site" evidence="8">
    <location>
        <position position="183"/>
    </location>
    <ligand>
        <name>Ca(2+)</name>
        <dbReference type="ChEBI" id="CHEBI:29108"/>
        <label>2</label>
    </ligand>
</feature>
<feature type="active site" description="Proton acceptor" evidence="7">
    <location>
        <position position="66"/>
    </location>
</feature>
<evidence type="ECO:0000256" key="8">
    <source>
        <dbReference type="PIRSR" id="PIRSR600823-3"/>
    </source>
</evidence>
<comment type="similarity">
    <text evidence="11">Belongs to the peroxidase family.</text>
</comment>
<dbReference type="EMBL" id="JABWDY010025554">
    <property type="protein sequence ID" value="KAF5189375.1"/>
    <property type="molecule type" value="Genomic_DNA"/>
</dbReference>
<dbReference type="GO" id="GO:0140825">
    <property type="term" value="F:lactoperoxidase activity"/>
    <property type="evidence" value="ECO:0007669"/>
    <property type="project" value="UniProtKB-EC"/>
</dbReference>
<dbReference type="GO" id="GO:0006979">
    <property type="term" value="P:response to oxidative stress"/>
    <property type="evidence" value="ECO:0007669"/>
    <property type="project" value="InterPro"/>
</dbReference>
<feature type="disulfide bond" evidence="10">
    <location>
        <begin position="139"/>
        <end position="171"/>
    </location>
</feature>
<feature type="binding site" evidence="8">
    <location>
        <position position="74"/>
    </location>
    <ligand>
        <name>Ca(2+)</name>
        <dbReference type="ChEBI" id="CHEBI:29108"/>
        <label>1</label>
    </ligand>
</feature>
<dbReference type="Proteomes" id="UP000554482">
    <property type="component" value="Unassembled WGS sequence"/>
</dbReference>
<evidence type="ECO:0000256" key="5">
    <source>
        <dbReference type="ARBA" id="ARBA00023002"/>
    </source>
</evidence>
<dbReference type="InterPro" id="IPR002016">
    <property type="entry name" value="Haem_peroxidase"/>
</dbReference>
<dbReference type="GO" id="GO:0046872">
    <property type="term" value="F:metal ion binding"/>
    <property type="evidence" value="ECO:0007669"/>
    <property type="project" value="UniProtKB-KW"/>
</dbReference>
<comment type="caution">
    <text evidence="14">The sequence shown here is derived from an EMBL/GenBank/DDBJ whole genome shotgun (WGS) entry which is preliminary data.</text>
</comment>
<keyword evidence="8" id="KW-0106">Calcium</keyword>
<dbReference type="OrthoDB" id="2113341at2759"/>
<keyword evidence="10" id="KW-1015">Disulfide bond</keyword>
<dbReference type="PANTHER" id="PTHR31235">
    <property type="entry name" value="PEROXIDASE 25-RELATED"/>
    <property type="match status" value="1"/>
</dbReference>
<name>A0A7J6VZ50_THATH</name>
<feature type="domain" description="Plant heme peroxidase family profile" evidence="13">
    <location>
        <begin position="25"/>
        <end position="200"/>
    </location>
</feature>
<sequence>MRSGLCFFCVTLVVLGFIEVCTGARLKLNFYRKTCPQFEKIVKNITWSRVASEPRIGAKLLRVHYHDCFVRGCDASFLLDSNATSIAEKEARPNLSVLGYGVIDDIKSRLEEVCPEIVSCGRLRCSFLSRAHTIGVSHCGVLGRRLFNFTGKGDTDPSIEPTYAEFLRTKCSNPTPATTIEMDPQGSLSFDSHYYRSLNF</sequence>
<feature type="binding site" evidence="8">
    <location>
        <position position="133"/>
    </location>
    <ligand>
        <name>Ca(2+)</name>
        <dbReference type="ChEBI" id="CHEBI:29108"/>
        <label>2</label>
    </ligand>
</feature>
<feature type="binding site" evidence="8">
    <location>
        <position position="88"/>
    </location>
    <ligand>
        <name>Ca(2+)</name>
        <dbReference type="ChEBI" id="CHEBI:29108"/>
        <label>1</label>
    </ligand>
</feature>
<dbReference type="GO" id="GO:0020037">
    <property type="term" value="F:heme binding"/>
    <property type="evidence" value="ECO:0007669"/>
    <property type="project" value="InterPro"/>
</dbReference>
<dbReference type="InterPro" id="IPR010255">
    <property type="entry name" value="Haem_peroxidase_sf"/>
</dbReference>
<keyword evidence="15" id="KW-1185">Reference proteome</keyword>
<evidence type="ECO:0000256" key="2">
    <source>
        <dbReference type="ARBA" id="ARBA00022559"/>
    </source>
</evidence>
<feature type="binding site" evidence="8">
    <location>
        <position position="72"/>
    </location>
    <ligand>
        <name>Ca(2+)</name>
        <dbReference type="ChEBI" id="CHEBI:29108"/>
        <label>1</label>
    </ligand>
</feature>
<dbReference type="Gene3D" id="1.10.520.10">
    <property type="match status" value="1"/>
</dbReference>
<keyword evidence="2 14" id="KW-0575">Peroxidase</keyword>
<evidence type="ECO:0000256" key="10">
    <source>
        <dbReference type="PIRSR" id="PIRSR600823-5"/>
    </source>
</evidence>
<evidence type="ECO:0000256" key="6">
    <source>
        <dbReference type="ARBA" id="ARBA00023004"/>
    </source>
</evidence>